<proteinExistence type="predicted"/>
<feature type="compositionally biased region" description="Basic and acidic residues" evidence="1">
    <location>
        <begin position="10"/>
        <end position="21"/>
    </location>
</feature>
<reference evidence="2 3" key="1">
    <citation type="submission" date="2016-10" db="EMBL/GenBank/DDBJ databases">
        <authorList>
            <person name="de Groot N.N."/>
        </authorList>
    </citation>
    <scope>NUCLEOTIDE SEQUENCE [LARGE SCALE GENOMIC DNA]</scope>
    <source>
        <strain evidence="2 3">CGMCC 4.6858</strain>
    </source>
</reference>
<dbReference type="RefSeq" id="WP_170867152.1">
    <property type="nucleotide sequence ID" value="NZ_FMZM01000011.1"/>
</dbReference>
<dbReference type="EMBL" id="FMZM01000011">
    <property type="protein sequence ID" value="SDD81263.1"/>
    <property type="molecule type" value="Genomic_DNA"/>
</dbReference>
<dbReference type="AlphaFoldDB" id="A0A1G6XU70"/>
<dbReference type="STRING" id="1045774.SAMN05421872_11168"/>
<feature type="region of interest" description="Disordered" evidence="1">
    <location>
        <begin position="1"/>
        <end position="23"/>
    </location>
</feature>
<evidence type="ECO:0000256" key="1">
    <source>
        <dbReference type="SAM" id="MobiDB-lite"/>
    </source>
</evidence>
<sequence>MGNAAITRLTARDVPETRRPVEPAAATELDVDDVRMLLKELRLRRQLRAQD</sequence>
<keyword evidence="3" id="KW-1185">Reference proteome</keyword>
<dbReference type="Proteomes" id="UP000199034">
    <property type="component" value="Unassembled WGS sequence"/>
</dbReference>
<evidence type="ECO:0000313" key="2">
    <source>
        <dbReference type="EMBL" id="SDD81263.1"/>
    </source>
</evidence>
<evidence type="ECO:0000313" key="3">
    <source>
        <dbReference type="Proteomes" id="UP000199034"/>
    </source>
</evidence>
<gene>
    <name evidence="2" type="ORF">SAMN05421872_11168</name>
</gene>
<protein>
    <submittedName>
        <fullName evidence="2">Uncharacterized protein</fullName>
    </submittedName>
</protein>
<accession>A0A1G6XU70</accession>
<name>A0A1G6XU70_9ACTN</name>
<organism evidence="2 3">
    <name type="scientific">Nocardioides lianchengensis</name>
    <dbReference type="NCBI Taxonomy" id="1045774"/>
    <lineage>
        <taxon>Bacteria</taxon>
        <taxon>Bacillati</taxon>
        <taxon>Actinomycetota</taxon>
        <taxon>Actinomycetes</taxon>
        <taxon>Propionibacteriales</taxon>
        <taxon>Nocardioidaceae</taxon>
        <taxon>Nocardioides</taxon>
    </lineage>
</organism>